<accession>I3EHX8</accession>
<feature type="transmembrane region" description="Helical" evidence="1">
    <location>
        <begin position="31"/>
        <end position="53"/>
    </location>
</feature>
<keyword evidence="1" id="KW-0812">Transmembrane</keyword>
<organism evidence="2 3">
    <name type="scientific">Nematocida parisii (strain ERTm3)</name>
    <name type="common">Nematode killer fungus</name>
    <dbReference type="NCBI Taxonomy" id="935791"/>
    <lineage>
        <taxon>Eukaryota</taxon>
        <taxon>Fungi</taxon>
        <taxon>Fungi incertae sedis</taxon>
        <taxon>Microsporidia</taxon>
        <taxon>Nematocida</taxon>
    </lineage>
</organism>
<proteinExistence type="predicted"/>
<evidence type="ECO:0000256" key="1">
    <source>
        <dbReference type="SAM" id="Phobius"/>
    </source>
</evidence>
<dbReference type="AlphaFoldDB" id="I3EHX8"/>
<name>I3EHX8_NEMP3</name>
<protein>
    <submittedName>
        <fullName evidence="2">Uncharacterized protein</fullName>
    </submittedName>
</protein>
<keyword evidence="1" id="KW-1133">Transmembrane helix</keyword>
<dbReference type="VEuPathDB" id="MicrosporidiaDB:NEQG_00644"/>
<keyword evidence="1" id="KW-0472">Membrane</keyword>
<dbReference type="Proteomes" id="UP000002872">
    <property type="component" value="Unassembled WGS sequence"/>
</dbReference>
<evidence type="ECO:0000313" key="3">
    <source>
        <dbReference type="Proteomes" id="UP000002872"/>
    </source>
</evidence>
<keyword evidence="3" id="KW-1185">Reference proteome</keyword>
<dbReference type="EMBL" id="GL870877">
    <property type="protein sequence ID" value="EIJ88825.1"/>
    <property type="molecule type" value="Genomic_DNA"/>
</dbReference>
<dbReference type="OrthoDB" id="18042at2759"/>
<gene>
    <name evidence="2" type="ORF">NEQG_00644</name>
</gene>
<dbReference type="InParanoid" id="I3EHX8"/>
<sequence>MLLSPIHNLSPSHTLFSDGLNSSFLFILNRLSWVFIILSISTSTSFLYFGYAFSTESCSTELFFNSSSLPASDAASNTPSFTILSSMLDVLTIPSYCRDFFCAPFFLADTPLDSSSFFFFLCFLRLSLFPSLFHCKLVFQLLEHLSGLEPP</sequence>
<evidence type="ECO:0000313" key="2">
    <source>
        <dbReference type="EMBL" id="EIJ88825.1"/>
    </source>
</evidence>
<dbReference type="HOGENOM" id="CLU_1731975_0_0_1"/>
<reference evidence="2" key="1">
    <citation type="submission" date="2011-01" db="EMBL/GenBank/DDBJ databases">
        <title>The Genome Sequence of Nematocida parisii strain ERTm3.</title>
        <authorList>
            <consortium name="The Broad Institute Genome Sequencing Platform"/>
            <consortium name="The Broad Institute Genome Sequencing Center for Infectious Disease"/>
            <person name="Cuomo C."/>
            <person name="Troemel E."/>
            <person name="Young S.K."/>
            <person name="Zeng Q."/>
            <person name="Gargeya S."/>
            <person name="Fitzgerald M."/>
            <person name="Haas B."/>
            <person name="Abouelleil A."/>
            <person name="Alvarado L."/>
            <person name="Arachchi H.M."/>
            <person name="Berlin A."/>
            <person name="Chapman S.B."/>
            <person name="Gearin G."/>
            <person name="Goldberg J."/>
            <person name="Griggs A."/>
            <person name="Gujja S."/>
            <person name="Hansen M."/>
            <person name="Heiman D."/>
            <person name="Howarth C."/>
            <person name="Larimer J."/>
            <person name="Lui A."/>
            <person name="MacDonald P.J.P."/>
            <person name="McCowen C."/>
            <person name="Montmayeur A."/>
            <person name="Murphy C."/>
            <person name="Neiman D."/>
            <person name="Pearson M."/>
            <person name="Priest M."/>
            <person name="Roberts A."/>
            <person name="Saif S."/>
            <person name="Shea T."/>
            <person name="Sisk P."/>
            <person name="Stolte C."/>
            <person name="Sykes S."/>
            <person name="Wortman J."/>
            <person name="Nusbaum C."/>
            <person name="Birren B."/>
        </authorList>
    </citation>
    <scope>NUCLEOTIDE SEQUENCE</scope>
    <source>
        <strain evidence="2">ERTm3</strain>
    </source>
</reference>